<dbReference type="Proteomes" id="UP000812013">
    <property type="component" value="Unassembled WGS sequence"/>
</dbReference>
<accession>A0ABS6ZBG2</accession>
<reference evidence="2 3" key="1">
    <citation type="submission" date="2019-12" db="EMBL/GenBank/DDBJ databases">
        <title>Genome sequence of Streptomyces bambusae.</title>
        <authorList>
            <person name="Bansal K."/>
            <person name="Choksket S."/>
            <person name="Korpole S."/>
            <person name="Patil P.B."/>
        </authorList>
    </citation>
    <scope>NUCLEOTIDE SEQUENCE [LARGE SCALE GENOMIC DNA]</scope>
    <source>
        <strain evidence="2 3">SK60</strain>
    </source>
</reference>
<keyword evidence="3" id="KW-1185">Reference proteome</keyword>
<protein>
    <submittedName>
        <fullName evidence="2">Serine/arginine repetitive matrix protein 2</fullName>
    </submittedName>
</protein>
<proteinExistence type="predicted"/>
<gene>
    <name evidence="2" type="ORF">GPJ59_25320</name>
</gene>
<organism evidence="2 3">
    <name type="scientific">Streptomyces bambusae</name>
    <dbReference type="NCBI Taxonomy" id="1550616"/>
    <lineage>
        <taxon>Bacteria</taxon>
        <taxon>Bacillati</taxon>
        <taxon>Actinomycetota</taxon>
        <taxon>Actinomycetes</taxon>
        <taxon>Kitasatosporales</taxon>
        <taxon>Streptomycetaceae</taxon>
        <taxon>Streptomyces</taxon>
    </lineage>
</organism>
<feature type="non-terminal residue" evidence="2">
    <location>
        <position position="1"/>
    </location>
</feature>
<evidence type="ECO:0000256" key="1">
    <source>
        <dbReference type="SAM" id="MobiDB-lite"/>
    </source>
</evidence>
<comment type="caution">
    <text evidence="2">The sequence shown here is derived from an EMBL/GenBank/DDBJ whole genome shotgun (WGS) entry which is preliminary data.</text>
</comment>
<name>A0ABS6ZBG2_9ACTN</name>
<sequence length="218" mass="22685">ALWFVQRDAPDPQARESQGTELSLAPDSSGPGAGSATASPSGTGGTPTRSGTGSPPASGTASAAPGGTAEAEAREVVSDRKGFAVAVPTGWTREEAGSVVFYRSPDRAALIQVFRVTEPELSPLDAVRGASADLRTRTDAFTEIRIGPVPDGSGAAELVYEYDNEESRGRRRGVERVLLAPDGRTKWAVLTAGPASEWTLTQARHAAALRAFRPADTP</sequence>
<evidence type="ECO:0000313" key="2">
    <source>
        <dbReference type="EMBL" id="MBW5485107.1"/>
    </source>
</evidence>
<evidence type="ECO:0000313" key="3">
    <source>
        <dbReference type="Proteomes" id="UP000812013"/>
    </source>
</evidence>
<dbReference type="EMBL" id="WTFF01000219">
    <property type="protein sequence ID" value="MBW5485107.1"/>
    <property type="molecule type" value="Genomic_DNA"/>
</dbReference>
<feature type="compositionally biased region" description="Low complexity" evidence="1">
    <location>
        <begin position="25"/>
        <end position="69"/>
    </location>
</feature>
<feature type="region of interest" description="Disordered" evidence="1">
    <location>
        <begin position="1"/>
        <end position="79"/>
    </location>
</feature>